<sequence length="1146" mass="126296">MRGQLILLSAFIAAVAVAAIMTAQIALQMGSYSAGARTGYGIYAKAWPEVVDLADSHVLQATAKASAQLSTAATTTGLYAWLSDLPYYAAKWYTNSSLSLLKTALLPIGAQLDFKYRIFYTGFNGTLGPYPQAVEYSRWNLDPVRSGFLTIPGATLYRLVVTWQSDDYGGYYVVTYGAHVSEPGAAGEVYNVALADLLRKLGELEEEKIKSSLFAFLVDSQTCKLYQLPWWAEIKNCPLCLLHVRLPSSSSDEVSGFKLEKGKAVEVLLVFIPNLQGDEIPVLKSGPCASGQPMLSDIVKVNKAVNNEPKAAFAPQVGYEQYPWGGRPAGYSVSYYWGADEIASWGKSVVNTQGCYHSPTGGVIRNEYGVTVEDVPDFRPVARVYARYAVGTTNWAFNVYYKLNTPQEDDDDNLRNLGWRGFTVEALVKPLKGIIRPARLDLYYAWNTNPPPPSRHPICAYLLAVQAVVPAIVWTNWYAGNGVWNGRTWDDAGSLTYGTSWYLFSISADTSRVVYSVYSYNTTRPLIRLATKTTTHSFGGDWRFYIVLGSAIVDNPASGTPEEAYYAYVRVRPWVDPPPSVSLAPVDKTPLARPGRVDVVALSATKVEANINASGSVGLANVERLNISRTIGLSVKVVEWSVDGSNPNQDRYHYRVRVESTIPRGAVAAQFTLFYSLGSTYVNTTCVDNGLCTATLAEYLGYSGGRDVAEWEVEFTVPKRASHAIFVNVFGSKVAVSTAQPKLYALGGGTTWYLINEGDGTGVLYIPWKKSGQQVCTRWLADYSPKDPRFIGVYDVKYKCPNCGPCESWTVVLVPPGSLVRLDFTDSVSLSVLNTFRAQWQPPILPTPPLPSCPNPIYVRFYIPGNASKGYYVIYVPPSDTQGPLLTYGGVDRRSAYAYLGGSWKGVNLYRDGPSGVGGYWVRLEGDLTNKAVLAVFCQGGTFTPPQDLFRPPQQPSSYFWTLTGPVEVTLQQASLNEFKDGFTVVFGHYRSVPSWVALYNGTWSDSMLSCASNRRMVGIQQIGSPKWWWDYDGFCYDRHIWELYGAVSGERNFTISVARSVVLYQIFTSGAWGSGQNPWLRSYPNVVPSDGPSDLRNRAMTAFQRARAGVAGGQRYSVAVIPFTWPRPFFYVDSGTAVRGPFETT</sequence>
<dbReference type="OrthoDB" id="28890at2157"/>
<reference evidence="1" key="1">
    <citation type="submission" date="2007-02" db="EMBL/GenBank/DDBJ databases">
        <title>Complete sequence of Pyrobaculum calidifontis JCM 11548.</title>
        <authorList>
            <consortium name="US DOE Joint Genome Institute"/>
            <person name="Copeland A."/>
            <person name="Lucas S."/>
            <person name="Lapidus A."/>
            <person name="Barry K."/>
            <person name="Glavina del Rio T."/>
            <person name="Dalin E."/>
            <person name="Tice H."/>
            <person name="Pitluck S."/>
            <person name="Chain P."/>
            <person name="Malfatti S."/>
            <person name="Shin M."/>
            <person name="Vergez L."/>
            <person name="Schmutz J."/>
            <person name="Larimer F."/>
            <person name="Land M."/>
            <person name="Hauser L."/>
            <person name="Kyrpides N."/>
            <person name="Mikhailova N."/>
            <person name="Cozen A.E."/>
            <person name="Fitz-Gibbon S.T."/>
            <person name="House C.H."/>
            <person name="Saltikov C."/>
            <person name="Lowe T.M."/>
            <person name="Richardson P."/>
        </authorList>
    </citation>
    <scope>NUCLEOTIDE SEQUENCE [LARGE SCALE GENOMIC DNA]</scope>
    <source>
        <strain evidence="1">JCM 11548</strain>
    </source>
</reference>
<dbReference type="AlphaFoldDB" id="A3MSA4"/>
<dbReference type="HOGENOM" id="CLU_277031_0_0_2"/>
<dbReference type="RefSeq" id="WP_011848778.1">
    <property type="nucleotide sequence ID" value="NC_009073.1"/>
</dbReference>
<name>A3MSA4_PYRCJ</name>
<dbReference type="KEGG" id="pcl:Pcal_0081"/>
<evidence type="ECO:0000313" key="2">
    <source>
        <dbReference type="Proteomes" id="UP000001431"/>
    </source>
</evidence>
<dbReference type="STRING" id="410359.Pcal_0081"/>
<dbReference type="eggNOG" id="arCOG07434">
    <property type="taxonomic scope" value="Archaea"/>
</dbReference>
<protein>
    <submittedName>
        <fullName evidence="1">Uncharacterized protein</fullName>
    </submittedName>
</protein>
<dbReference type="Proteomes" id="UP000001431">
    <property type="component" value="Chromosome"/>
</dbReference>
<keyword evidence="2" id="KW-1185">Reference proteome</keyword>
<gene>
    <name evidence="1" type="ordered locus">Pcal_0081</name>
</gene>
<accession>A3MSA4</accession>
<organism evidence="1 2">
    <name type="scientific">Pyrobaculum calidifontis (strain DSM 21063 / JCM 11548 / VA1)</name>
    <dbReference type="NCBI Taxonomy" id="410359"/>
    <lineage>
        <taxon>Archaea</taxon>
        <taxon>Thermoproteota</taxon>
        <taxon>Thermoprotei</taxon>
        <taxon>Thermoproteales</taxon>
        <taxon>Thermoproteaceae</taxon>
        <taxon>Pyrobaculum</taxon>
    </lineage>
</organism>
<evidence type="ECO:0000313" key="1">
    <source>
        <dbReference type="EMBL" id="ABO07521.1"/>
    </source>
</evidence>
<dbReference type="GeneID" id="4908133"/>
<dbReference type="EMBL" id="CP000561">
    <property type="protein sequence ID" value="ABO07521.1"/>
    <property type="molecule type" value="Genomic_DNA"/>
</dbReference>
<proteinExistence type="predicted"/>